<dbReference type="InterPro" id="IPR013223">
    <property type="entry name" value="RNase_B_OB_dom"/>
</dbReference>
<keyword evidence="3 8" id="KW-0963">Cytoplasm</keyword>
<dbReference type="GO" id="GO:0008859">
    <property type="term" value="F:exoribonuclease II activity"/>
    <property type="evidence" value="ECO:0007669"/>
    <property type="project" value="UniProtKB-UniRule"/>
</dbReference>
<dbReference type="GO" id="GO:0005829">
    <property type="term" value="C:cytosol"/>
    <property type="evidence" value="ECO:0007669"/>
    <property type="project" value="TreeGrafter"/>
</dbReference>
<dbReference type="CDD" id="cd04471">
    <property type="entry name" value="S1_RNase_R"/>
    <property type="match status" value="1"/>
</dbReference>
<dbReference type="SUPFAM" id="SSF50249">
    <property type="entry name" value="Nucleic acid-binding proteins"/>
    <property type="match status" value="4"/>
</dbReference>
<dbReference type="OrthoDB" id="9764149at2"/>
<dbReference type="AlphaFoldDB" id="A0A0D4CM22"/>
<proteinExistence type="inferred from homology"/>
<evidence type="ECO:0000256" key="1">
    <source>
        <dbReference type="ARBA" id="ARBA00001849"/>
    </source>
</evidence>
<organism evidence="11 12">
    <name type="scientific">Limosilactobacillus mucosae LM1</name>
    <dbReference type="NCBI Taxonomy" id="1130798"/>
    <lineage>
        <taxon>Bacteria</taxon>
        <taxon>Bacillati</taxon>
        <taxon>Bacillota</taxon>
        <taxon>Bacilli</taxon>
        <taxon>Lactobacillales</taxon>
        <taxon>Lactobacillaceae</taxon>
        <taxon>Limosilactobacillus</taxon>
    </lineage>
</organism>
<protein>
    <recommendedName>
        <fullName evidence="8">Ribonuclease R</fullName>
        <shortName evidence="8">RNase R</shortName>
        <ecNumber evidence="8">3.1.13.1</ecNumber>
    </recommendedName>
</protein>
<keyword evidence="6 8" id="KW-0269">Exonuclease</keyword>
<dbReference type="Proteomes" id="UP000003645">
    <property type="component" value="Chromosome"/>
</dbReference>
<comment type="subcellular location">
    <subcellularLocation>
        <location evidence="2 8">Cytoplasm</location>
    </subcellularLocation>
</comment>
<feature type="region of interest" description="Disordered" evidence="9">
    <location>
        <begin position="718"/>
        <end position="802"/>
    </location>
</feature>
<feature type="compositionally biased region" description="Basic and acidic residues" evidence="9">
    <location>
        <begin position="774"/>
        <end position="788"/>
    </location>
</feature>
<dbReference type="HAMAP" id="MF_01895">
    <property type="entry name" value="RNase_R"/>
    <property type="match status" value="1"/>
</dbReference>
<evidence type="ECO:0000313" key="12">
    <source>
        <dbReference type="Proteomes" id="UP000003645"/>
    </source>
</evidence>
<dbReference type="KEGG" id="lmu:LBLM1_09090"/>
<evidence type="ECO:0000256" key="5">
    <source>
        <dbReference type="ARBA" id="ARBA00022801"/>
    </source>
</evidence>
<reference evidence="11 12" key="1">
    <citation type="journal article" date="2012" name="J. Bacteriol.">
        <title>Genome sequence of Lactobacillus mucosae LM1, isolated from piglet feces.</title>
        <authorList>
            <person name="Lee J.H."/>
            <person name="Valeriano V.D."/>
            <person name="Shin Y.R."/>
            <person name="Chae J.P."/>
            <person name="Kim G.B."/>
            <person name="Ham J.S."/>
            <person name="Chun J."/>
            <person name="Kang D.K."/>
        </authorList>
    </citation>
    <scope>NUCLEOTIDE SEQUENCE [LARGE SCALE GENOMIC DNA]</scope>
    <source>
        <strain evidence="11 12">LM1</strain>
    </source>
</reference>
<dbReference type="Pfam" id="PF00575">
    <property type="entry name" value="S1"/>
    <property type="match status" value="1"/>
</dbReference>
<dbReference type="Pfam" id="PF08206">
    <property type="entry name" value="OB_RNB"/>
    <property type="match status" value="1"/>
</dbReference>
<comment type="similarity">
    <text evidence="8">Belongs to the RNR ribonuclease family. RNase R subfamily.</text>
</comment>
<keyword evidence="5 8" id="KW-0378">Hydrolase</keyword>
<dbReference type="EMBL" id="CP011013">
    <property type="protein sequence ID" value="AJT51099.1"/>
    <property type="molecule type" value="Genomic_DNA"/>
</dbReference>
<evidence type="ECO:0000256" key="2">
    <source>
        <dbReference type="ARBA" id="ARBA00004496"/>
    </source>
</evidence>
<dbReference type="HOGENOM" id="CLU_002333_4_1_9"/>
<dbReference type="InterPro" id="IPR022966">
    <property type="entry name" value="RNase_II/R_CS"/>
</dbReference>
<evidence type="ECO:0000256" key="8">
    <source>
        <dbReference type="HAMAP-Rule" id="MF_01895"/>
    </source>
</evidence>
<evidence type="ECO:0000256" key="9">
    <source>
        <dbReference type="SAM" id="MobiDB-lite"/>
    </source>
</evidence>
<feature type="domain" description="S1 motif" evidence="10">
    <location>
        <begin position="632"/>
        <end position="712"/>
    </location>
</feature>
<dbReference type="Pfam" id="PF17876">
    <property type="entry name" value="CSD2"/>
    <property type="match status" value="1"/>
</dbReference>
<dbReference type="GO" id="GO:0003723">
    <property type="term" value="F:RNA binding"/>
    <property type="evidence" value="ECO:0007669"/>
    <property type="project" value="UniProtKB-UniRule"/>
</dbReference>
<gene>
    <name evidence="8" type="primary">rnr</name>
    <name evidence="11" type="ORF">LBLM1_09090</name>
</gene>
<dbReference type="STRING" id="1130798.LBLM1_09090"/>
<dbReference type="InterPro" id="IPR050180">
    <property type="entry name" value="RNR_Ribonuclease"/>
</dbReference>
<evidence type="ECO:0000313" key="11">
    <source>
        <dbReference type="EMBL" id="AJT51099.1"/>
    </source>
</evidence>
<keyword evidence="4 8" id="KW-0540">Nuclease</keyword>
<dbReference type="NCBIfam" id="TIGR00358">
    <property type="entry name" value="3_prime_RNase"/>
    <property type="match status" value="1"/>
</dbReference>
<dbReference type="NCBIfam" id="TIGR02063">
    <property type="entry name" value="RNase_R"/>
    <property type="match status" value="1"/>
</dbReference>
<dbReference type="InterPro" id="IPR003029">
    <property type="entry name" value="S1_domain"/>
</dbReference>
<dbReference type="SMART" id="SM00955">
    <property type="entry name" value="RNB"/>
    <property type="match status" value="1"/>
</dbReference>
<feature type="compositionally biased region" description="Basic and acidic residues" evidence="9">
    <location>
        <begin position="726"/>
        <end position="759"/>
    </location>
</feature>
<accession>A0A0D4CM22</accession>
<dbReference type="InterPro" id="IPR004476">
    <property type="entry name" value="RNase_II/RNase_R"/>
</dbReference>
<dbReference type="SMART" id="SM00316">
    <property type="entry name" value="S1"/>
    <property type="match status" value="1"/>
</dbReference>
<evidence type="ECO:0000256" key="6">
    <source>
        <dbReference type="ARBA" id="ARBA00022839"/>
    </source>
</evidence>
<comment type="catalytic activity">
    <reaction evidence="1 8">
        <text>Exonucleolytic cleavage in the 3'- to 5'-direction to yield nucleoside 5'-phosphates.</text>
        <dbReference type="EC" id="3.1.13.1"/>
    </reaction>
</comment>
<dbReference type="PANTHER" id="PTHR23355:SF9">
    <property type="entry name" value="DIS3-LIKE EXONUCLEASE 2"/>
    <property type="match status" value="1"/>
</dbReference>
<keyword evidence="7 8" id="KW-0694">RNA-binding</keyword>
<dbReference type="PROSITE" id="PS50126">
    <property type="entry name" value="S1"/>
    <property type="match status" value="1"/>
</dbReference>
<name>A0A0D4CM22_LIMMU</name>
<dbReference type="InterPro" id="IPR001900">
    <property type="entry name" value="RNase_II/R"/>
</dbReference>
<dbReference type="GO" id="GO:0006402">
    <property type="term" value="P:mRNA catabolic process"/>
    <property type="evidence" value="ECO:0007669"/>
    <property type="project" value="TreeGrafter"/>
</dbReference>
<dbReference type="RefSeq" id="WP_006500388.1">
    <property type="nucleotide sequence ID" value="NZ_CP011013.1"/>
</dbReference>
<evidence type="ECO:0000256" key="4">
    <source>
        <dbReference type="ARBA" id="ARBA00022722"/>
    </source>
</evidence>
<dbReference type="Pfam" id="PF00773">
    <property type="entry name" value="RNB"/>
    <property type="match status" value="1"/>
</dbReference>
<evidence type="ECO:0000259" key="10">
    <source>
        <dbReference type="PROSITE" id="PS50126"/>
    </source>
</evidence>
<dbReference type="PANTHER" id="PTHR23355">
    <property type="entry name" value="RIBONUCLEASE"/>
    <property type="match status" value="1"/>
</dbReference>
<dbReference type="EC" id="3.1.13.1" evidence="8"/>
<sequence length="802" mass="91196">MTQLQLEILKRLLDHQELSFSAEKIAQQLGMNRADQFTPIVQALAQLERDKKVMVTDQGEFKAVIKPKTISGIFRGNAKGFGFVAYDPEQPDVYVNPDHTMHAMSGDEVEVKILRAPEPGSDQGPEGQVTEILTRHYEHVVGEFKNITMGNFIGEIILKDKKLSNFRFFVTDDGLHPEDNEIVNATIASYPSDDSPQIMTGMVTEVIGDKDQPGIDILSVVYAHDVPHVFPQAVMDEANAIPDHVLPEEKKGRKDITAQPLVTIDSIESKDLDDAVVAWKLDNGNYHLGVHIADVTHYVKSGSALDKEAFKRGTSVYLTDRVIPMLPKRLSNGICSLNPNEERLAMSCEMEIDPQGNIVKHEIFPSVMRSHARMTYKAVNAILEDHDPQVIKEYEELVPMFETMGELHQILLKHRHDRGAIDFDAPEAKIIVDEEGHPTDIQLRERGTSERMIESFMLAANETVAEHYYKLHVPFLYRIHETPDADRIKSFAELLSVFGIEMKGDLKNVKPKMLQDVLKSVAGKPEEQMVQVMMLRSMQQAKYADEEVGHFGLGAQYYTHFTSPIRRYPDEMVHRLISWYAENGTTEKAKAKYRDWLPEVAEHTSVTERRGIDTERDVDSMKKAEYMEDHVGETFDAVVSSVMKFGLFVALENTVEGLIHISVMNDDFYEYLESNMALVGRRHHHIFQIGQPVKVKLIRVDKDQREVDFELVNPEEAPTTKLRVPRKNDGRFNGRGRGSRDDKHGRFGHGERDKKDGKRSYRSNGNGNGRRSNHLFDRGPSRRHDGGKRSQRGRNNGDRRSR</sequence>
<dbReference type="PROSITE" id="PS01175">
    <property type="entry name" value="RIBONUCLEASE_II"/>
    <property type="match status" value="1"/>
</dbReference>
<evidence type="ECO:0000256" key="7">
    <source>
        <dbReference type="ARBA" id="ARBA00022884"/>
    </source>
</evidence>
<dbReference type="Gene3D" id="2.40.50.140">
    <property type="entry name" value="Nucleic acid-binding proteins"/>
    <property type="match status" value="2"/>
</dbReference>
<keyword evidence="12" id="KW-1185">Reference proteome</keyword>
<dbReference type="InterPro" id="IPR040476">
    <property type="entry name" value="CSD2"/>
</dbReference>
<comment type="function">
    <text evidence="8">3'-5' exoribonuclease that releases 5'-nucleoside monophosphates and is involved in maturation of structured RNAs.</text>
</comment>
<dbReference type="InterPro" id="IPR011805">
    <property type="entry name" value="RNase_R"/>
</dbReference>
<evidence type="ECO:0000256" key="3">
    <source>
        <dbReference type="ARBA" id="ARBA00022490"/>
    </source>
</evidence>
<dbReference type="InterPro" id="IPR012340">
    <property type="entry name" value="NA-bd_OB-fold"/>
</dbReference>